<reference evidence="1 2" key="1">
    <citation type="submission" date="2019-11" db="EMBL/GenBank/DDBJ databases">
        <title>Genome sequence of Deinococcus xianganensis Y35, AI-2 producing algicidal bacterium, isolated from lake water.</title>
        <authorList>
            <person name="Li Y."/>
        </authorList>
    </citation>
    <scope>NUCLEOTIDE SEQUENCE [LARGE SCALE GENOMIC DNA]</scope>
    <source>
        <strain evidence="1 2">Y35</strain>
    </source>
</reference>
<protein>
    <submittedName>
        <fullName evidence="1">Uncharacterized protein</fullName>
    </submittedName>
</protein>
<keyword evidence="2" id="KW-1185">Reference proteome</keyword>
<proteinExistence type="predicted"/>
<evidence type="ECO:0000313" key="2">
    <source>
        <dbReference type="Proteomes" id="UP000430519"/>
    </source>
</evidence>
<dbReference type="AlphaFoldDB" id="A0A6I4YLW3"/>
<accession>A0A6I4YLW3</accession>
<dbReference type="RefSeq" id="WP_160980584.1">
    <property type="nucleotide sequence ID" value="NZ_WVHK01000058.1"/>
</dbReference>
<gene>
    <name evidence="1" type="ORF">GLX28_14240</name>
</gene>
<evidence type="ECO:0000313" key="1">
    <source>
        <dbReference type="EMBL" id="MXV20794.1"/>
    </source>
</evidence>
<dbReference type="EMBL" id="WVHK01000058">
    <property type="protein sequence ID" value="MXV20794.1"/>
    <property type="molecule type" value="Genomic_DNA"/>
</dbReference>
<organism evidence="1 2">
    <name type="scientific">Deinococcus xianganensis</name>
    <dbReference type="NCBI Taxonomy" id="1507289"/>
    <lineage>
        <taxon>Bacteria</taxon>
        <taxon>Thermotogati</taxon>
        <taxon>Deinococcota</taxon>
        <taxon>Deinococci</taxon>
        <taxon>Deinococcales</taxon>
        <taxon>Deinococcaceae</taxon>
        <taxon>Deinococcus</taxon>
    </lineage>
</organism>
<dbReference type="Proteomes" id="UP000430519">
    <property type="component" value="Unassembled WGS sequence"/>
</dbReference>
<name>A0A6I4YLW3_9DEIO</name>
<comment type="caution">
    <text evidence="1">The sequence shown here is derived from an EMBL/GenBank/DDBJ whole genome shotgun (WGS) entry which is preliminary data.</text>
</comment>
<sequence length="110" mass="11741">MTTIDLKHSYELVLSAYHRPMVAALDGKVEGALVYTLNMLYGLPPRTPVGLVLRYEGNRIQLVEVAGEIGRIPPADVLRGALLGALTAMASLYEGGGRTVYVTPGQVSDA</sequence>